<sequence>MMKVYRLWNHKPIIPVLAVLALLKTRIEVTPPKIMACATTRMPKTIPSAIGIFLLFNTLVILVSIYNALENPRRYEGEIFDSLRRDGSRDFSVLPYFNSRICSDG</sequence>
<accession>A0AA39PVZ8</accession>
<proteinExistence type="predicted"/>
<keyword evidence="1" id="KW-1133">Transmembrane helix</keyword>
<reference evidence="2" key="1">
    <citation type="submission" date="2023-06" db="EMBL/GenBank/DDBJ databases">
        <authorList>
            <consortium name="Lawrence Berkeley National Laboratory"/>
            <person name="Ahrendt S."/>
            <person name="Sahu N."/>
            <person name="Indic B."/>
            <person name="Wong-Bajracharya J."/>
            <person name="Merenyi Z."/>
            <person name="Ke H.-M."/>
            <person name="Monk M."/>
            <person name="Kocsube S."/>
            <person name="Drula E."/>
            <person name="Lipzen A."/>
            <person name="Balint B."/>
            <person name="Henrissat B."/>
            <person name="Andreopoulos B."/>
            <person name="Martin F.M."/>
            <person name="Harder C.B."/>
            <person name="Rigling D."/>
            <person name="Ford K.L."/>
            <person name="Foster G.D."/>
            <person name="Pangilinan J."/>
            <person name="Papanicolaou A."/>
            <person name="Barry K."/>
            <person name="LaButti K."/>
            <person name="Viragh M."/>
            <person name="Koriabine M."/>
            <person name="Yan M."/>
            <person name="Riley R."/>
            <person name="Champramary S."/>
            <person name="Plett K.L."/>
            <person name="Tsai I.J."/>
            <person name="Slot J."/>
            <person name="Sipos G."/>
            <person name="Plett J."/>
            <person name="Nagy L.G."/>
            <person name="Grigoriev I.V."/>
        </authorList>
    </citation>
    <scope>NUCLEOTIDE SEQUENCE</scope>
    <source>
        <strain evidence="2">ICMP 16352</strain>
    </source>
</reference>
<dbReference type="Proteomes" id="UP001175227">
    <property type="component" value="Unassembled WGS sequence"/>
</dbReference>
<gene>
    <name evidence="2" type="ORF">IW261DRAFT_98632</name>
</gene>
<keyword evidence="1" id="KW-0812">Transmembrane</keyword>
<dbReference type="AlphaFoldDB" id="A0AA39PVZ8"/>
<evidence type="ECO:0000313" key="3">
    <source>
        <dbReference type="Proteomes" id="UP001175227"/>
    </source>
</evidence>
<evidence type="ECO:0000313" key="2">
    <source>
        <dbReference type="EMBL" id="KAK0491602.1"/>
    </source>
</evidence>
<protein>
    <submittedName>
        <fullName evidence="2">Uncharacterized protein</fullName>
    </submittedName>
</protein>
<dbReference type="EMBL" id="JAUEPR010000001">
    <property type="protein sequence ID" value="KAK0491602.1"/>
    <property type="molecule type" value="Genomic_DNA"/>
</dbReference>
<keyword evidence="1" id="KW-0472">Membrane</keyword>
<name>A0AA39PVZ8_9AGAR</name>
<organism evidence="2 3">
    <name type="scientific">Armillaria novae-zelandiae</name>
    <dbReference type="NCBI Taxonomy" id="153914"/>
    <lineage>
        <taxon>Eukaryota</taxon>
        <taxon>Fungi</taxon>
        <taxon>Dikarya</taxon>
        <taxon>Basidiomycota</taxon>
        <taxon>Agaricomycotina</taxon>
        <taxon>Agaricomycetes</taxon>
        <taxon>Agaricomycetidae</taxon>
        <taxon>Agaricales</taxon>
        <taxon>Marasmiineae</taxon>
        <taxon>Physalacriaceae</taxon>
        <taxon>Armillaria</taxon>
    </lineage>
</organism>
<evidence type="ECO:0000256" key="1">
    <source>
        <dbReference type="SAM" id="Phobius"/>
    </source>
</evidence>
<comment type="caution">
    <text evidence="2">The sequence shown here is derived from an EMBL/GenBank/DDBJ whole genome shotgun (WGS) entry which is preliminary data.</text>
</comment>
<feature type="transmembrane region" description="Helical" evidence="1">
    <location>
        <begin position="46"/>
        <end position="69"/>
    </location>
</feature>
<keyword evidence="3" id="KW-1185">Reference proteome</keyword>